<gene>
    <name evidence="3" type="ORF">CHRY9393_01052</name>
</gene>
<keyword evidence="4" id="KW-1185">Reference proteome</keyword>
<evidence type="ECO:0000259" key="2">
    <source>
        <dbReference type="PROSITE" id="PS50104"/>
    </source>
</evidence>
<reference evidence="3 4" key="1">
    <citation type="submission" date="2020-01" db="EMBL/GenBank/DDBJ databases">
        <authorList>
            <person name="Rodrigo-Torres L."/>
            <person name="Arahal R. D."/>
            <person name="Lucena T."/>
        </authorList>
    </citation>
    <scope>NUCLEOTIDE SEQUENCE [LARGE SCALE GENOMIC DNA]</scope>
    <source>
        <strain evidence="3 4">CECT 9393</strain>
    </source>
</reference>
<dbReference type="InterPro" id="IPR000157">
    <property type="entry name" value="TIR_dom"/>
</dbReference>
<dbReference type="Gene3D" id="3.40.50.10140">
    <property type="entry name" value="Toll/interleukin-1 receptor homology (TIR) domain"/>
    <property type="match status" value="1"/>
</dbReference>
<proteinExistence type="predicted"/>
<name>A0A6N4XSL8_9FLAO</name>
<protein>
    <recommendedName>
        <fullName evidence="2">TIR domain-containing protein</fullName>
    </recommendedName>
</protein>
<evidence type="ECO:0000313" key="4">
    <source>
        <dbReference type="Proteomes" id="UP000445309"/>
    </source>
</evidence>
<dbReference type="InterPro" id="IPR035897">
    <property type="entry name" value="Toll_tir_struct_dom_sf"/>
</dbReference>
<dbReference type="GO" id="GO:0007165">
    <property type="term" value="P:signal transduction"/>
    <property type="evidence" value="ECO:0007669"/>
    <property type="project" value="InterPro"/>
</dbReference>
<organism evidence="3 4">
    <name type="scientific">Chryseobacterium fistulae</name>
    <dbReference type="NCBI Taxonomy" id="2675058"/>
    <lineage>
        <taxon>Bacteria</taxon>
        <taxon>Pseudomonadati</taxon>
        <taxon>Bacteroidota</taxon>
        <taxon>Flavobacteriia</taxon>
        <taxon>Flavobacteriales</taxon>
        <taxon>Weeksellaceae</taxon>
        <taxon>Chryseobacterium group</taxon>
        <taxon>Chryseobacterium</taxon>
    </lineage>
</organism>
<evidence type="ECO:0000313" key="3">
    <source>
        <dbReference type="EMBL" id="CAA7386752.1"/>
    </source>
</evidence>
<keyword evidence="1" id="KW-0175">Coiled coil</keyword>
<dbReference type="AlphaFoldDB" id="A0A6N4XSL8"/>
<dbReference type="Proteomes" id="UP000445309">
    <property type="component" value="Unassembled WGS sequence"/>
</dbReference>
<dbReference type="SUPFAM" id="SSF52200">
    <property type="entry name" value="Toll/Interleukin receptor TIR domain"/>
    <property type="match status" value="1"/>
</dbReference>
<dbReference type="EMBL" id="CACVBY010000016">
    <property type="protein sequence ID" value="CAA7386752.1"/>
    <property type="molecule type" value="Genomic_DNA"/>
</dbReference>
<dbReference type="Pfam" id="PF13676">
    <property type="entry name" value="TIR_2"/>
    <property type="match status" value="1"/>
</dbReference>
<accession>A0A6N4XSL8</accession>
<evidence type="ECO:0000256" key="1">
    <source>
        <dbReference type="SAM" id="Coils"/>
    </source>
</evidence>
<feature type="domain" description="TIR" evidence="2">
    <location>
        <begin position="1"/>
        <end position="153"/>
    </location>
</feature>
<dbReference type="PROSITE" id="PS50104">
    <property type="entry name" value="TIR"/>
    <property type="match status" value="1"/>
</dbReference>
<feature type="coiled-coil region" evidence="1">
    <location>
        <begin position="135"/>
        <end position="162"/>
    </location>
</feature>
<sequence length="258" mass="29631">MSKIFLSHTSVDKPFVRKLSADLRNNGHTVWIDEAEINIGDSLIGKIREGLDSVDYVAVILSKASIQSEWVKKELEIASNKEIKEKRVIILPLIIEYVEMPSFLEGKLYGDFSDKEKYKATLQLLLRSLANSKIIKKSKEELETIKKELAEAKGIISKYKKTIDKVTEYNLSIKDVKLKEKINNENNLHPEYAPINNVYAFDLGDIYITLGYLLWALGKIQMHGSHPIILLLSIYDKWDDAHRMLEAYDDMINTNTEK</sequence>
<dbReference type="RefSeq" id="WP_162072360.1">
    <property type="nucleotide sequence ID" value="NZ_CACVBY010000016.1"/>
</dbReference>